<dbReference type="InterPro" id="IPR020904">
    <property type="entry name" value="Sc_DH/Rdtase_CS"/>
</dbReference>
<dbReference type="InterPro" id="IPR057326">
    <property type="entry name" value="KR_dom"/>
</dbReference>
<dbReference type="InterPro" id="IPR002347">
    <property type="entry name" value="SDR_fam"/>
</dbReference>
<protein>
    <submittedName>
        <fullName evidence="4">3-oxoacyl-[acyl-carrier protein] reductase</fullName>
    </submittedName>
</protein>
<dbReference type="SUPFAM" id="SSF51735">
    <property type="entry name" value="NAD(P)-binding Rossmann-fold domains"/>
    <property type="match status" value="1"/>
</dbReference>
<proteinExistence type="inferred from homology"/>
<dbReference type="NCBIfam" id="NF005559">
    <property type="entry name" value="PRK07231.1"/>
    <property type="match status" value="1"/>
</dbReference>
<feature type="domain" description="Ketoreductase" evidence="3">
    <location>
        <begin position="14"/>
        <end position="195"/>
    </location>
</feature>
<evidence type="ECO:0000256" key="1">
    <source>
        <dbReference type="ARBA" id="ARBA00006484"/>
    </source>
</evidence>
<dbReference type="AlphaFoldDB" id="A0A7Z7CYL6"/>
<dbReference type="Proteomes" id="UP000198702">
    <property type="component" value="Unassembled WGS sequence"/>
</dbReference>
<name>A0A7Z7CYL6_9MICO</name>
<dbReference type="PANTHER" id="PTHR42760">
    <property type="entry name" value="SHORT-CHAIN DEHYDROGENASES/REDUCTASES FAMILY MEMBER"/>
    <property type="match status" value="1"/>
</dbReference>
<comment type="similarity">
    <text evidence="1">Belongs to the short-chain dehydrogenases/reductases (SDR) family.</text>
</comment>
<dbReference type="EMBL" id="FOQZ01000003">
    <property type="protein sequence ID" value="SFI61089.1"/>
    <property type="molecule type" value="Genomic_DNA"/>
</dbReference>
<dbReference type="PROSITE" id="PS00061">
    <property type="entry name" value="ADH_SHORT"/>
    <property type="match status" value="1"/>
</dbReference>
<comment type="caution">
    <text evidence="4">The sequence shown here is derived from an EMBL/GenBank/DDBJ whole genome shotgun (WGS) entry which is preliminary data.</text>
</comment>
<dbReference type="Gene3D" id="3.40.50.720">
    <property type="entry name" value="NAD(P)-binding Rossmann-like Domain"/>
    <property type="match status" value="1"/>
</dbReference>
<dbReference type="RefSeq" id="WP_051526330.1">
    <property type="nucleotide sequence ID" value="NZ_FOQZ01000003.1"/>
</dbReference>
<dbReference type="PRINTS" id="PR00081">
    <property type="entry name" value="GDHRDH"/>
</dbReference>
<sequence length="263" mass="27337">MTEPSASYPELAGKVAVVTGAARGMGARFAQGLVSRGVNVVGGDINAEGMRATADAVNRETDGNAALVAAQIDVTIADEHTRLADIALERFGQVDYWINNAGVFPQGAVLEIPAEQMRSTFAVNVDGVLFGTQAAARAIGDRGGSVVNMSSVSAFRVRPTRAVYSASKAAVDHLTRFLSLELGTTGLRVNAIAPGFIDTEMTAWLHDQPGLLEKAVASVPLGRIGTTDDIFAAVLFLLSDSASYISGSTIFVDGGSRNFSASA</sequence>
<accession>A0A7Z7CYL6</accession>
<keyword evidence="2" id="KW-0560">Oxidoreductase</keyword>
<organism evidence="4 5">
    <name type="scientific">Microbacterium saccharophilum</name>
    <dbReference type="NCBI Taxonomy" id="1213358"/>
    <lineage>
        <taxon>Bacteria</taxon>
        <taxon>Bacillati</taxon>
        <taxon>Actinomycetota</taxon>
        <taxon>Actinomycetes</taxon>
        <taxon>Micrococcales</taxon>
        <taxon>Microbacteriaceae</taxon>
        <taxon>Microbacterium</taxon>
    </lineage>
</organism>
<dbReference type="Pfam" id="PF13561">
    <property type="entry name" value="adh_short_C2"/>
    <property type="match status" value="1"/>
</dbReference>
<evidence type="ECO:0000313" key="5">
    <source>
        <dbReference type="Proteomes" id="UP000198702"/>
    </source>
</evidence>
<dbReference type="PANTHER" id="PTHR42760:SF40">
    <property type="entry name" value="3-OXOACYL-[ACYL-CARRIER-PROTEIN] REDUCTASE, CHLOROPLASTIC"/>
    <property type="match status" value="1"/>
</dbReference>
<dbReference type="GO" id="GO:0030497">
    <property type="term" value="P:fatty acid elongation"/>
    <property type="evidence" value="ECO:0007669"/>
    <property type="project" value="TreeGrafter"/>
</dbReference>
<dbReference type="GO" id="GO:0016616">
    <property type="term" value="F:oxidoreductase activity, acting on the CH-OH group of donors, NAD or NADP as acceptor"/>
    <property type="evidence" value="ECO:0007669"/>
    <property type="project" value="UniProtKB-ARBA"/>
</dbReference>
<evidence type="ECO:0000313" key="4">
    <source>
        <dbReference type="EMBL" id="SFI61089.1"/>
    </source>
</evidence>
<dbReference type="CDD" id="cd05233">
    <property type="entry name" value="SDR_c"/>
    <property type="match status" value="1"/>
</dbReference>
<dbReference type="InterPro" id="IPR036291">
    <property type="entry name" value="NAD(P)-bd_dom_sf"/>
</dbReference>
<dbReference type="FunFam" id="3.40.50.720:FF:000084">
    <property type="entry name" value="Short-chain dehydrogenase reductase"/>
    <property type="match status" value="1"/>
</dbReference>
<dbReference type="PRINTS" id="PR00080">
    <property type="entry name" value="SDRFAMILY"/>
</dbReference>
<reference evidence="4 5" key="1">
    <citation type="submission" date="2016-10" db="EMBL/GenBank/DDBJ databases">
        <authorList>
            <person name="Varghese N."/>
            <person name="Submissions S."/>
        </authorList>
    </citation>
    <scope>NUCLEOTIDE SEQUENCE [LARGE SCALE GENOMIC DNA]</scope>
    <source>
        <strain evidence="4 5">UNC380MFSha3.1</strain>
    </source>
</reference>
<evidence type="ECO:0000256" key="2">
    <source>
        <dbReference type="ARBA" id="ARBA00023002"/>
    </source>
</evidence>
<dbReference type="SMART" id="SM00822">
    <property type="entry name" value="PKS_KR"/>
    <property type="match status" value="1"/>
</dbReference>
<gene>
    <name evidence="4" type="ORF">SAMN04487751_2377</name>
</gene>
<evidence type="ECO:0000259" key="3">
    <source>
        <dbReference type="SMART" id="SM00822"/>
    </source>
</evidence>